<evidence type="ECO:0000256" key="11">
    <source>
        <dbReference type="ARBA" id="ARBA00023319"/>
    </source>
</evidence>
<evidence type="ECO:0000313" key="17">
    <source>
        <dbReference type="RefSeq" id="XP_035678448.1"/>
    </source>
</evidence>
<keyword evidence="2" id="KW-1003">Cell membrane</keyword>
<dbReference type="InterPro" id="IPR032675">
    <property type="entry name" value="LRR_dom_sf"/>
</dbReference>
<dbReference type="Pfam" id="PF00560">
    <property type="entry name" value="LRR_1"/>
    <property type="match status" value="1"/>
</dbReference>
<dbReference type="PROSITE" id="PS51257">
    <property type="entry name" value="PROKAR_LIPOPROTEIN"/>
    <property type="match status" value="1"/>
</dbReference>
<feature type="transmembrane region" description="Helical" evidence="13">
    <location>
        <begin position="620"/>
        <end position="640"/>
    </location>
</feature>
<dbReference type="Gene3D" id="2.60.40.10">
    <property type="entry name" value="Immunoglobulins"/>
    <property type="match status" value="1"/>
</dbReference>
<dbReference type="SMART" id="SM00369">
    <property type="entry name" value="LRR_TYP"/>
    <property type="match status" value="12"/>
</dbReference>
<dbReference type="OrthoDB" id="10061535at2759"/>
<dbReference type="AlphaFoldDB" id="A0A9J7L935"/>
<evidence type="ECO:0000256" key="13">
    <source>
        <dbReference type="SAM" id="Phobius"/>
    </source>
</evidence>
<dbReference type="InterPro" id="IPR003598">
    <property type="entry name" value="Ig_sub2"/>
</dbReference>
<keyword evidence="9" id="KW-1015">Disulfide bond</keyword>
<evidence type="ECO:0000256" key="5">
    <source>
        <dbReference type="ARBA" id="ARBA00022729"/>
    </source>
</evidence>
<feature type="compositionally biased region" description="Low complexity" evidence="12">
    <location>
        <begin position="575"/>
        <end position="596"/>
    </location>
</feature>
<dbReference type="Pfam" id="PF07679">
    <property type="entry name" value="I-set"/>
    <property type="match status" value="1"/>
</dbReference>
<evidence type="ECO:0000256" key="7">
    <source>
        <dbReference type="ARBA" id="ARBA00022989"/>
    </source>
</evidence>
<keyword evidence="8 13" id="KW-0472">Membrane</keyword>
<dbReference type="InterPro" id="IPR036179">
    <property type="entry name" value="Ig-like_dom_sf"/>
</dbReference>
<dbReference type="PROSITE" id="PS50835">
    <property type="entry name" value="IG_LIKE"/>
    <property type="match status" value="1"/>
</dbReference>
<evidence type="ECO:0000256" key="8">
    <source>
        <dbReference type="ARBA" id="ARBA00023136"/>
    </source>
</evidence>
<dbReference type="InterPro" id="IPR050467">
    <property type="entry name" value="LRFN"/>
</dbReference>
<dbReference type="RefSeq" id="XP_035678450.1">
    <property type="nucleotide sequence ID" value="XM_035822557.1"/>
</dbReference>
<feature type="compositionally biased region" description="Basic and acidic residues" evidence="12">
    <location>
        <begin position="649"/>
        <end position="658"/>
    </location>
</feature>
<keyword evidence="11" id="KW-0393">Immunoglobulin domain</keyword>
<evidence type="ECO:0000256" key="14">
    <source>
        <dbReference type="SAM" id="SignalP"/>
    </source>
</evidence>
<feature type="compositionally biased region" description="Polar residues" evidence="12">
    <location>
        <begin position="660"/>
        <end position="677"/>
    </location>
</feature>
<feature type="compositionally biased region" description="Polar residues" evidence="12">
    <location>
        <begin position="877"/>
        <end position="896"/>
    </location>
</feature>
<keyword evidence="4 13" id="KW-0812">Transmembrane</keyword>
<evidence type="ECO:0000256" key="10">
    <source>
        <dbReference type="ARBA" id="ARBA00023180"/>
    </source>
</evidence>
<accession>A0A9J7L935</accession>
<evidence type="ECO:0000256" key="2">
    <source>
        <dbReference type="ARBA" id="ARBA00022475"/>
    </source>
</evidence>
<feature type="compositionally biased region" description="Polar residues" evidence="12">
    <location>
        <begin position="904"/>
        <end position="952"/>
    </location>
</feature>
<dbReference type="GeneID" id="118417146"/>
<dbReference type="OMA" id="MDNIREP"/>
<evidence type="ECO:0000256" key="6">
    <source>
        <dbReference type="ARBA" id="ARBA00022737"/>
    </source>
</evidence>
<evidence type="ECO:0000313" key="19">
    <source>
        <dbReference type="RefSeq" id="XP_035678450.1"/>
    </source>
</evidence>
<dbReference type="RefSeq" id="XP_035678449.1">
    <property type="nucleotide sequence ID" value="XM_035822556.1"/>
</dbReference>
<dbReference type="SUPFAM" id="SSF48726">
    <property type="entry name" value="Immunoglobulin"/>
    <property type="match status" value="1"/>
</dbReference>
<sequence>MLMKMATLYSTTLVSAVLVSLLMTAGASCPEGCRCISGGVYCTEGNMRPLPKSFPISTESLYLFRYNLSSILKDQFTNLPLLESLNLRGNHISNLAPQAYAGLPILQELILSDNELVVIPRKSLVGLRNLERLLLSNNSIIALNGQAFRDLSSLRVLKLDRNEIVFIFGSAMKGLDSLEILDLSSNQLEIVPAECLQSLGQLRELNLQNNKILALNDDGFSGLGKLDRLYLDSNRIGYVSSKAFRNLDSLRELTLKNNLITVVPGQAIGLAKTIEILRLAGNPLNMSDLSSLRAAPTILELDLANIGRLSKRALLPLENLTNLNISNCSLARVPILRHLGTMHVLDLSWNNITTLPPEAFSTMTDLTHLRLSNINLSSIEPNAFAGLSSLQHLSLENNQLKTLPRNLFMPLRSLELLDLYNNPWSCDCRLHWLIRWAQFKNFFFSTVLYMKCSTPANFKRTELSLAEVPIKNLSCIPPRIVSSSKDLYLSEGDPAFFNCDVSGFPIPDVEWLGPGGKPIKQTGDGRRFPSKEGTLEIFNVSRKDAGQYVCWAGNGGGNATRSFNLTVTVSTNPHSSTISNTASTSSGTMRGTTSTAEGATQGFGILGNRVSMAILIGTNAAAFLAGMLLVTLIVLIYLFWCKKKTKKKPVETAVDKPNRSSRPNDYQPDASTQTTRVQEVRPLGQQPEQRPLPEQPSEPKCPERVYEAIPEMDLDSDGSQYHTPLKHPSEYQPSEYQPEVVAIKPYSSKDHRPEQSLSLGATESETSSNRRSNTFPDFQDIHSPQAAATPTPSEGPAKSVSFSTKPESGGMFSDAKPLPDVTADTPTPARGGHPYLKKSTSRPLCVEQSKAPHVGSSSVPNIHSGKQLVAFLDGSTLGTLSSTKDSSHRNNQNNKSAPGIYQPLINQNSDAGPNTNGMVRQASQDRTSGSLTSNPYRPAEQASTRDQLNQTYHPPEPVPNTENDNSEDYSMDNLKEPKYYELEGPDSPYDFEEGGTDGNEKGKEVYLESNPPALEQVGSTVV</sequence>
<reference evidence="17 18" key="2">
    <citation type="submission" date="2025-04" db="UniProtKB">
        <authorList>
            <consortium name="RefSeq"/>
        </authorList>
    </citation>
    <scope>IDENTIFICATION</scope>
    <source>
        <strain evidence="17 18">S238N-H82</strain>
        <tissue evidence="17 18">Testes</tissue>
    </source>
</reference>
<protein>
    <submittedName>
        <fullName evidence="17 18">Leucine-rich repeat and immunoglobulin-like domain-containing nogo receptor-interacting protein 1</fullName>
    </submittedName>
</protein>
<dbReference type="InterPro" id="IPR001611">
    <property type="entry name" value="Leu-rich_rpt"/>
</dbReference>
<keyword evidence="16" id="KW-1185">Reference proteome</keyword>
<evidence type="ECO:0000256" key="1">
    <source>
        <dbReference type="ARBA" id="ARBA00004236"/>
    </source>
</evidence>
<reference evidence="16" key="1">
    <citation type="journal article" date="2020" name="Nat. Ecol. Evol.">
        <title>Deeply conserved synteny resolves early events in vertebrate evolution.</title>
        <authorList>
            <person name="Simakov O."/>
            <person name="Marletaz F."/>
            <person name="Yue J.X."/>
            <person name="O'Connell B."/>
            <person name="Jenkins J."/>
            <person name="Brandt A."/>
            <person name="Calef R."/>
            <person name="Tung C.H."/>
            <person name="Huang T.K."/>
            <person name="Schmutz J."/>
            <person name="Satoh N."/>
            <person name="Yu J.K."/>
            <person name="Putnam N.H."/>
            <person name="Green R.E."/>
            <person name="Rokhsar D.S."/>
        </authorList>
    </citation>
    <scope>NUCLEOTIDE SEQUENCE [LARGE SCALE GENOMIC DNA]</scope>
    <source>
        <strain evidence="16">S238N-H82</strain>
    </source>
</reference>
<evidence type="ECO:0000256" key="4">
    <source>
        <dbReference type="ARBA" id="ARBA00022692"/>
    </source>
</evidence>
<dbReference type="FunFam" id="2.60.40.10:FF:000032">
    <property type="entry name" value="palladin isoform X1"/>
    <property type="match status" value="1"/>
</dbReference>
<dbReference type="InterPro" id="IPR003599">
    <property type="entry name" value="Ig_sub"/>
</dbReference>
<dbReference type="Pfam" id="PF13855">
    <property type="entry name" value="LRR_8"/>
    <property type="match status" value="4"/>
</dbReference>
<keyword evidence="7 13" id="KW-1133">Transmembrane helix</keyword>
<proteinExistence type="predicted"/>
<keyword evidence="3" id="KW-0433">Leucine-rich repeat</keyword>
<dbReference type="InterPro" id="IPR013783">
    <property type="entry name" value="Ig-like_fold"/>
</dbReference>
<feature type="region of interest" description="Disordered" evidence="12">
    <location>
        <begin position="574"/>
        <end position="600"/>
    </location>
</feature>
<dbReference type="InterPro" id="IPR013098">
    <property type="entry name" value="Ig_I-set"/>
</dbReference>
<dbReference type="PROSITE" id="PS51450">
    <property type="entry name" value="LRR"/>
    <property type="match status" value="2"/>
</dbReference>
<evidence type="ECO:0000259" key="15">
    <source>
        <dbReference type="PROSITE" id="PS50835"/>
    </source>
</evidence>
<keyword evidence="5 14" id="KW-0732">Signal</keyword>
<feature type="chain" id="PRO_5044698914" evidence="14">
    <location>
        <begin position="28"/>
        <end position="1022"/>
    </location>
</feature>
<evidence type="ECO:0000256" key="12">
    <source>
        <dbReference type="SAM" id="MobiDB-lite"/>
    </source>
</evidence>
<dbReference type="Gene3D" id="3.80.10.10">
    <property type="entry name" value="Ribonuclease Inhibitor"/>
    <property type="match status" value="3"/>
</dbReference>
<dbReference type="FunFam" id="3.80.10.10:FF:001438">
    <property type="entry name" value="Uncharacterized protein"/>
    <property type="match status" value="1"/>
</dbReference>
<dbReference type="GO" id="GO:0005886">
    <property type="term" value="C:plasma membrane"/>
    <property type="evidence" value="ECO:0007669"/>
    <property type="project" value="UniProtKB-SubCell"/>
</dbReference>
<feature type="region of interest" description="Disordered" evidence="12">
    <location>
        <begin position="714"/>
        <end position="861"/>
    </location>
</feature>
<organism evidence="16 17">
    <name type="scientific">Branchiostoma floridae</name>
    <name type="common">Florida lancelet</name>
    <name type="synonym">Amphioxus</name>
    <dbReference type="NCBI Taxonomy" id="7739"/>
    <lineage>
        <taxon>Eukaryota</taxon>
        <taxon>Metazoa</taxon>
        <taxon>Chordata</taxon>
        <taxon>Cephalochordata</taxon>
        <taxon>Leptocardii</taxon>
        <taxon>Amphioxiformes</taxon>
        <taxon>Branchiostomatidae</taxon>
        <taxon>Branchiostoma</taxon>
    </lineage>
</organism>
<feature type="signal peptide" evidence="14">
    <location>
        <begin position="1"/>
        <end position="27"/>
    </location>
</feature>
<dbReference type="SMART" id="SM00364">
    <property type="entry name" value="LRR_BAC"/>
    <property type="match status" value="4"/>
</dbReference>
<dbReference type="SMART" id="SM00082">
    <property type="entry name" value="LRRCT"/>
    <property type="match status" value="1"/>
</dbReference>
<feature type="compositionally biased region" description="Polar residues" evidence="12">
    <location>
        <begin position="755"/>
        <end position="776"/>
    </location>
</feature>
<dbReference type="PANTHER" id="PTHR45842:SF12">
    <property type="entry name" value="KEKKON 5, ISOFORM A"/>
    <property type="match status" value="1"/>
</dbReference>
<evidence type="ECO:0000313" key="18">
    <source>
        <dbReference type="RefSeq" id="XP_035678449.1"/>
    </source>
</evidence>
<dbReference type="GO" id="GO:0038023">
    <property type="term" value="F:signaling receptor activity"/>
    <property type="evidence" value="ECO:0000318"/>
    <property type="project" value="GO_Central"/>
</dbReference>
<dbReference type="FunFam" id="3.80.10.10:FF:000732">
    <property type="entry name" value="GD11101"/>
    <property type="match status" value="1"/>
</dbReference>
<feature type="region of interest" description="Disordered" evidence="12">
    <location>
        <begin position="877"/>
        <end position="1004"/>
    </location>
</feature>
<dbReference type="PANTHER" id="PTHR45842">
    <property type="entry name" value="SYNAPTIC ADHESION-LIKE MOLECULE SALM"/>
    <property type="match status" value="1"/>
</dbReference>
<dbReference type="Proteomes" id="UP000001554">
    <property type="component" value="Chromosome 6"/>
</dbReference>
<dbReference type="SUPFAM" id="SSF52058">
    <property type="entry name" value="L domain-like"/>
    <property type="match status" value="2"/>
</dbReference>
<feature type="region of interest" description="Disordered" evidence="12">
    <location>
        <begin position="649"/>
        <end position="701"/>
    </location>
</feature>
<gene>
    <name evidence="17 18 19" type="primary">LOC118417146</name>
</gene>
<dbReference type="SMART" id="SM00408">
    <property type="entry name" value="IGc2"/>
    <property type="match status" value="1"/>
</dbReference>
<dbReference type="KEGG" id="bfo:118417146"/>
<name>A0A9J7L935_BRAFL</name>
<keyword evidence="10" id="KW-0325">Glycoprotein</keyword>
<evidence type="ECO:0000256" key="3">
    <source>
        <dbReference type="ARBA" id="ARBA00022614"/>
    </source>
</evidence>
<feature type="domain" description="Ig-like" evidence="15">
    <location>
        <begin position="478"/>
        <end position="566"/>
    </location>
</feature>
<dbReference type="InterPro" id="IPR000483">
    <property type="entry name" value="Cys-rich_flank_reg_C"/>
</dbReference>
<dbReference type="InterPro" id="IPR007110">
    <property type="entry name" value="Ig-like_dom"/>
</dbReference>
<keyword evidence="6" id="KW-0677">Repeat</keyword>
<dbReference type="SMART" id="SM00409">
    <property type="entry name" value="IG"/>
    <property type="match status" value="1"/>
</dbReference>
<dbReference type="InterPro" id="IPR003591">
    <property type="entry name" value="Leu-rich_rpt_typical-subtyp"/>
</dbReference>
<evidence type="ECO:0000256" key="9">
    <source>
        <dbReference type="ARBA" id="ARBA00023157"/>
    </source>
</evidence>
<comment type="subcellular location">
    <subcellularLocation>
        <location evidence="1">Cell membrane</location>
    </subcellularLocation>
</comment>
<evidence type="ECO:0000313" key="16">
    <source>
        <dbReference type="Proteomes" id="UP000001554"/>
    </source>
</evidence>
<dbReference type="RefSeq" id="XP_035678448.1">
    <property type="nucleotide sequence ID" value="XM_035822555.1"/>
</dbReference>